<dbReference type="AlphaFoldDB" id="A0A0R0LYT6"/>
<evidence type="ECO:0000313" key="2">
    <source>
        <dbReference type="Proteomes" id="UP000051530"/>
    </source>
</evidence>
<proteinExistence type="predicted"/>
<comment type="caution">
    <text evidence="1">The sequence shown here is derived from an EMBL/GenBank/DDBJ whole genome shotgun (WGS) entry which is preliminary data.</text>
</comment>
<protein>
    <submittedName>
        <fullName evidence="1">Uncharacterized protein</fullName>
    </submittedName>
</protein>
<gene>
    <name evidence="1" type="ORF">M153_66960003</name>
</gene>
<feature type="non-terminal residue" evidence="1">
    <location>
        <position position="1"/>
    </location>
</feature>
<accession>A0A0R0LYT6</accession>
<dbReference type="EMBL" id="LGUB01000967">
    <property type="protein sequence ID" value="KRH92383.1"/>
    <property type="molecule type" value="Genomic_DNA"/>
</dbReference>
<dbReference type="VEuPathDB" id="MicrosporidiaDB:M153_66960003"/>
<dbReference type="Proteomes" id="UP000051530">
    <property type="component" value="Unassembled WGS sequence"/>
</dbReference>
<keyword evidence="2" id="KW-1185">Reference proteome</keyword>
<organism evidence="1 2">
    <name type="scientific">Pseudoloma neurophilia</name>
    <dbReference type="NCBI Taxonomy" id="146866"/>
    <lineage>
        <taxon>Eukaryota</taxon>
        <taxon>Fungi</taxon>
        <taxon>Fungi incertae sedis</taxon>
        <taxon>Microsporidia</taxon>
        <taxon>Pseudoloma</taxon>
    </lineage>
</organism>
<evidence type="ECO:0000313" key="1">
    <source>
        <dbReference type="EMBL" id="KRH92383.1"/>
    </source>
</evidence>
<sequence length="41" mass="4888">TGDLKSVSLRTKISNKFTDGLYFNKQRKLKTKHLFKNKKQF</sequence>
<name>A0A0R0LYT6_9MICR</name>
<reference evidence="1 2" key="1">
    <citation type="submission" date="2015-07" db="EMBL/GenBank/DDBJ databases">
        <title>The genome of Pseudoloma neurophilia, a relevant intracellular parasite of the zebrafish.</title>
        <authorList>
            <person name="Ndikumana S."/>
            <person name="Pelin A."/>
            <person name="Sanders J."/>
            <person name="Corradi N."/>
        </authorList>
    </citation>
    <scope>NUCLEOTIDE SEQUENCE [LARGE SCALE GENOMIC DNA]</scope>
    <source>
        <strain evidence="1 2">MK1</strain>
    </source>
</reference>